<dbReference type="Gene3D" id="3.40.250.10">
    <property type="entry name" value="Rhodanese-like domain"/>
    <property type="match status" value="2"/>
</dbReference>
<evidence type="ECO:0000256" key="3">
    <source>
        <dbReference type="ARBA" id="ARBA00022679"/>
    </source>
</evidence>
<dbReference type="SMART" id="SM00450">
    <property type="entry name" value="RHOD"/>
    <property type="match status" value="2"/>
</dbReference>
<comment type="subcellular location">
    <subcellularLocation>
        <location evidence="1">Cytoplasm</location>
    </subcellularLocation>
</comment>
<comment type="catalytic activity">
    <reaction evidence="5">
        <text>2-oxo-3-sulfanylpropanoate + [thioredoxin]-dithiol = [thioredoxin]-disulfide + hydrogen sulfide + pyruvate + H(+)</text>
        <dbReference type="Rhea" id="RHEA:21740"/>
        <dbReference type="Rhea" id="RHEA-COMP:10698"/>
        <dbReference type="Rhea" id="RHEA-COMP:10700"/>
        <dbReference type="ChEBI" id="CHEBI:15361"/>
        <dbReference type="ChEBI" id="CHEBI:15378"/>
        <dbReference type="ChEBI" id="CHEBI:29919"/>
        <dbReference type="ChEBI" id="CHEBI:29950"/>
        <dbReference type="ChEBI" id="CHEBI:50058"/>
        <dbReference type="ChEBI" id="CHEBI:57678"/>
        <dbReference type="EC" id="2.8.1.2"/>
    </reaction>
    <physiologicalReaction direction="left-to-right" evidence="5">
        <dbReference type="Rhea" id="RHEA:21741"/>
    </physiologicalReaction>
</comment>
<keyword evidence="3 6" id="KW-0808">Transferase</keyword>
<dbReference type="SUPFAM" id="SSF52821">
    <property type="entry name" value="Rhodanese/Cell cycle control phosphatase"/>
    <property type="match status" value="2"/>
</dbReference>
<accession>A0A154W2C6</accession>
<dbReference type="Pfam" id="PF00581">
    <property type="entry name" value="Rhodanese"/>
    <property type="match status" value="2"/>
</dbReference>
<evidence type="ECO:0000256" key="1">
    <source>
        <dbReference type="ARBA" id="ARBA00004496"/>
    </source>
</evidence>
<dbReference type="AlphaFoldDB" id="A0A154W2C6"/>
<dbReference type="InterPro" id="IPR001307">
    <property type="entry name" value="Thiosulphate_STrfase_CS"/>
</dbReference>
<evidence type="ECO:0000313" key="9">
    <source>
        <dbReference type="Proteomes" id="UP000076400"/>
    </source>
</evidence>
<evidence type="ECO:0000256" key="4">
    <source>
        <dbReference type="ARBA" id="ARBA00022737"/>
    </source>
</evidence>
<dbReference type="CDD" id="cd01449">
    <property type="entry name" value="TST_Repeat_2"/>
    <property type="match status" value="1"/>
</dbReference>
<dbReference type="PROSITE" id="PS50206">
    <property type="entry name" value="RHODANESE_3"/>
    <property type="match status" value="2"/>
</dbReference>
<evidence type="ECO:0000256" key="6">
    <source>
        <dbReference type="RuleBase" id="RU000507"/>
    </source>
</evidence>
<dbReference type="InterPro" id="IPR036873">
    <property type="entry name" value="Rhodanese-like_dom_sf"/>
</dbReference>
<feature type="domain" description="Rhodanese" evidence="7">
    <location>
        <begin position="20"/>
        <end position="137"/>
    </location>
</feature>
<dbReference type="FunFam" id="3.40.250.10:FF:000001">
    <property type="entry name" value="Sulfurtransferase"/>
    <property type="match status" value="1"/>
</dbReference>
<feature type="domain" description="Rhodanese" evidence="7">
    <location>
        <begin position="167"/>
        <end position="280"/>
    </location>
</feature>
<evidence type="ECO:0000259" key="7">
    <source>
        <dbReference type="PROSITE" id="PS50206"/>
    </source>
</evidence>
<dbReference type="GO" id="GO:0016784">
    <property type="term" value="F:3-mercaptopyruvate sulfurtransferase activity"/>
    <property type="evidence" value="ECO:0007669"/>
    <property type="project" value="UniProtKB-EC"/>
</dbReference>
<proteinExistence type="predicted"/>
<dbReference type="NCBIfam" id="NF008557">
    <property type="entry name" value="PRK11493.1"/>
    <property type="match status" value="1"/>
</dbReference>
<dbReference type="Proteomes" id="UP000076400">
    <property type="component" value="Unassembled WGS sequence"/>
</dbReference>
<comment type="caution">
    <text evidence="8">The sequence shown here is derived from an EMBL/GenBank/DDBJ whole genome shotgun (WGS) entry which is preliminary data.</text>
</comment>
<dbReference type="PROSITE" id="PS00380">
    <property type="entry name" value="RHODANESE_1"/>
    <property type="match status" value="1"/>
</dbReference>
<dbReference type="RefSeq" id="WP_067556659.1">
    <property type="nucleotide sequence ID" value="NZ_LPXN01000113.1"/>
</dbReference>
<evidence type="ECO:0000313" key="8">
    <source>
        <dbReference type="EMBL" id="KZD07676.1"/>
    </source>
</evidence>
<evidence type="ECO:0000256" key="2">
    <source>
        <dbReference type="ARBA" id="ARBA00022490"/>
    </source>
</evidence>
<dbReference type="FunFam" id="3.40.250.10:FF:000015">
    <property type="entry name" value="Sulfurtransferase"/>
    <property type="match status" value="1"/>
</dbReference>
<dbReference type="PROSITE" id="PS00683">
    <property type="entry name" value="RHODANESE_2"/>
    <property type="match status" value="1"/>
</dbReference>
<organism evidence="8 9">
    <name type="scientific">Oceanibaculum pacificum</name>
    <dbReference type="NCBI Taxonomy" id="580166"/>
    <lineage>
        <taxon>Bacteria</taxon>
        <taxon>Pseudomonadati</taxon>
        <taxon>Pseudomonadota</taxon>
        <taxon>Alphaproteobacteria</taxon>
        <taxon>Rhodospirillales</taxon>
        <taxon>Oceanibaculaceae</taxon>
        <taxon>Oceanibaculum</taxon>
    </lineage>
</organism>
<gene>
    <name evidence="8" type="primary">sseA</name>
    <name evidence="8" type="ORF">AUP43_09880</name>
</gene>
<keyword evidence="4" id="KW-0677">Repeat</keyword>
<dbReference type="PANTHER" id="PTHR11364">
    <property type="entry name" value="THIOSULFATE SULFERTANSFERASE"/>
    <property type="match status" value="1"/>
</dbReference>
<dbReference type="GO" id="GO:0004792">
    <property type="term" value="F:thiosulfate-cyanide sulfurtransferase activity"/>
    <property type="evidence" value="ECO:0007669"/>
    <property type="project" value="InterPro"/>
</dbReference>
<dbReference type="PANTHER" id="PTHR11364:SF27">
    <property type="entry name" value="SULFURTRANSFERASE"/>
    <property type="match status" value="1"/>
</dbReference>
<dbReference type="STRING" id="580166.AUP43_09880"/>
<dbReference type="CDD" id="cd01448">
    <property type="entry name" value="TST_Repeat_1"/>
    <property type="match status" value="1"/>
</dbReference>
<dbReference type="GO" id="GO:0005737">
    <property type="term" value="C:cytoplasm"/>
    <property type="evidence" value="ECO:0007669"/>
    <property type="project" value="UniProtKB-SubCell"/>
</dbReference>
<dbReference type="OrthoDB" id="9781034at2"/>
<protein>
    <recommendedName>
        <fullName evidence="6">Sulfurtransferase</fullName>
    </recommendedName>
</protein>
<name>A0A154W2C6_9PROT</name>
<dbReference type="EMBL" id="LPXN01000113">
    <property type="protein sequence ID" value="KZD07676.1"/>
    <property type="molecule type" value="Genomic_DNA"/>
</dbReference>
<sequence length="282" mass="30796">MPYAKPDALVSTEWLHDHLDAPDVLAVDATYFLPTMKKKGRAEYEAKHIPGALFFDIDDIAAEGRDLPHMLPTPEIFAAKMRALGIGNGNRVVVYDQHGLMSAARAWWMLRVFGHKDVAVLDGGLPKWVAEGRPVDDHPAPPREGHFTARLNPDLVRQLDQVRGNLDSKAEQIVDARAAGRWRGVEPEIWPGRPGRIPGSLNVPFTDLLGADKTVKPADQIEARFAEAGVDLNKPITASCGSGVTACVLALGLYLVGRDDVAVYDGSWAEWGKRDDTPVELG</sequence>
<keyword evidence="2" id="KW-0963">Cytoplasm</keyword>
<dbReference type="InterPro" id="IPR045078">
    <property type="entry name" value="TST/MPST-like"/>
</dbReference>
<evidence type="ECO:0000256" key="5">
    <source>
        <dbReference type="ARBA" id="ARBA00051793"/>
    </source>
</evidence>
<reference evidence="8 9" key="1">
    <citation type="submission" date="2015-12" db="EMBL/GenBank/DDBJ databases">
        <title>Genome sequence of Oceanibaculum pacificum MCCC 1A02656.</title>
        <authorList>
            <person name="Lu L."/>
            <person name="Lai Q."/>
            <person name="Shao Z."/>
            <person name="Qian P."/>
        </authorList>
    </citation>
    <scope>NUCLEOTIDE SEQUENCE [LARGE SCALE GENOMIC DNA]</scope>
    <source>
        <strain evidence="8 9">MCCC 1A02656</strain>
    </source>
</reference>
<keyword evidence="8" id="KW-0670">Pyruvate</keyword>
<dbReference type="InterPro" id="IPR001763">
    <property type="entry name" value="Rhodanese-like_dom"/>
</dbReference>
<keyword evidence="9" id="KW-1185">Reference proteome</keyword>